<dbReference type="EMBL" id="LR797399">
    <property type="protein sequence ID" value="CAB4213425.1"/>
    <property type="molecule type" value="Genomic_DNA"/>
</dbReference>
<evidence type="ECO:0000256" key="1">
    <source>
        <dbReference type="SAM" id="MobiDB-lite"/>
    </source>
</evidence>
<dbReference type="EMBL" id="LR796370">
    <property type="protein sequence ID" value="CAB4140631.1"/>
    <property type="molecule type" value="Genomic_DNA"/>
</dbReference>
<dbReference type="EMBL" id="LR796626">
    <property type="protein sequence ID" value="CAB4156258.1"/>
    <property type="molecule type" value="Genomic_DNA"/>
</dbReference>
<protein>
    <submittedName>
        <fullName evidence="2">Uncharacterized protein</fullName>
    </submittedName>
</protein>
<name>A0A6J5M381_9CAUD</name>
<organism evidence="2">
    <name type="scientific">uncultured Caudovirales phage</name>
    <dbReference type="NCBI Taxonomy" id="2100421"/>
    <lineage>
        <taxon>Viruses</taxon>
        <taxon>Duplodnaviria</taxon>
        <taxon>Heunggongvirae</taxon>
        <taxon>Uroviricota</taxon>
        <taxon>Caudoviricetes</taxon>
        <taxon>Peduoviridae</taxon>
        <taxon>Maltschvirus</taxon>
        <taxon>Maltschvirus maltsch</taxon>
    </lineage>
</organism>
<sequence>MPKTSSPDEKKKNDAMDAPIGTGMAGEAKKTLGEVMPAYRDYQMLKMTNGEKPVSIEEFKKGKR</sequence>
<evidence type="ECO:0000313" key="2">
    <source>
        <dbReference type="EMBL" id="CAB4140631.1"/>
    </source>
</evidence>
<evidence type="ECO:0000313" key="4">
    <source>
        <dbReference type="EMBL" id="CAB4213425.1"/>
    </source>
</evidence>
<feature type="compositionally biased region" description="Basic and acidic residues" evidence="1">
    <location>
        <begin position="1"/>
        <end position="15"/>
    </location>
</feature>
<gene>
    <name evidence="4" type="ORF">UFOVP1449_19</name>
    <name evidence="2" type="ORF">UFOVP400_44</name>
    <name evidence="3" type="ORF">UFOVP669_53</name>
</gene>
<feature type="region of interest" description="Disordered" evidence="1">
    <location>
        <begin position="1"/>
        <end position="25"/>
    </location>
</feature>
<proteinExistence type="predicted"/>
<reference evidence="2" key="1">
    <citation type="submission" date="2020-04" db="EMBL/GenBank/DDBJ databases">
        <authorList>
            <person name="Chiriac C."/>
            <person name="Salcher M."/>
            <person name="Ghai R."/>
            <person name="Kavagutti S V."/>
        </authorList>
    </citation>
    <scope>NUCLEOTIDE SEQUENCE</scope>
</reference>
<accession>A0A6J5M381</accession>
<evidence type="ECO:0000313" key="3">
    <source>
        <dbReference type="EMBL" id="CAB4156258.1"/>
    </source>
</evidence>